<keyword evidence="1" id="KW-1133">Transmembrane helix</keyword>
<evidence type="ECO:0000256" key="1">
    <source>
        <dbReference type="SAM" id="Phobius"/>
    </source>
</evidence>
<accession>A0A371I100</accession>
<reference evidence="2" key="1">
    <citation type="submission" date="2018-05" db="EMBL/GenBank/DDBJ databases">
        <title>Draft genome of Mucuna pruriens seed.</title>
        <authorList>
            <person name="Nnadi N.E."/>
            <person name="Vos R."/>
            <person name="Hasami M.H."/>
            <person name="Devisetty U.K."/>
            <person name="Aguiy J.C."/>
        </authorList>
    </citation>
    <scope>NUCLEOTIDE SEQUENCE [LARGE SCALE GENOMIC DNA]</scope>
    <source>
        <strain evidence="2">JCA_2017</strain>
    </source>
</reference>
<keyword evidence="1" id="KW-0472">Membrane</keyword>
<evidence type="ECO:0000313" key="3">
    <source>
        <dbReference type="Proteomes" id="UP000257109"/>
    </source>
</evidence>
<dbReference type="EMBL" id="QJKJ01001226">
    <property type="protein sequence ID" value="RDY08710.1"/>
    <property type="molecule type" value="Genomic_DNA"/>
</dbReference>
<proteinExistence type="predicted"/>
<organism evidence="2 3">
    <name type="scientific">Mucuna pruriens</name>
    <name type="common">Velvet bean</name>
    <name type="synonym">Dolichos pruriens</name>
    <dbReference type="NCBI Taxonomy" id="157652"/>
    <lineage>
        <taxon>Eukaryota</taxon>
        <taxon>Viridiplantae</taxon>
        <taxon>Streptophyta</taxon>
        <taxon>Embryophyta</taxon>
        <taxon>Tracheophyta</taxon>
        <taxon>Spermatophyta</taxon>
        <taxon>Magnoliopsida</taxon>
        <taxon>eudicotyledons</taxon>
        <taxon>Gunneridae</taxon>
        <taxon>Pentapetalae</taxon>
        <taxon>rosids</taxon>
        <taxon>fabids</taxon>
        <taxon>Fabales</taxon>
        <taxon>Fabaceae</taxon>
        <taxon>Papilionoideae</taxon>
        <taxon>50 kb inversion clade</taxon>
        <taxon>NPAAA clade</taxon>
        <taxon>indigoferoid/millettioid clade</taxon>
        <taxon>Phaseoleae</taxon>
        <taxon>Mucuna</taxon>
    </lineage>
</organism>
<feature type="non-terminal residue" evidence="2">
    <location>
        <position position="1"/>
    </location>
</feature>
<gene>
    <name evidence="2" type="ORF">CR513_07036</name>
</gene>
<sequence>MFISVIEIKVLLVANLANLNNKNISLATYLYIVLPFNASTLWLMLENEPINPVHVRRALRRHKKQMNMTND</sequence>
<feature type="transmembrane region" description="Helical" evidence="1">
    <location>
        <begin position="26"/>
        <end position="45"/>
    </location>
</feature>
<comment type="caution">
    <text evidence="2">The sequence shown here is derived from an EMBL/GenBank/DDBJ whole genome shotgun (WGS) entry which is preliminary data.</text>
</comment>
<name>A0A371I100_MUCPR</name>
<dbReference type="Proteomes" id="UP000257109">
    <property type="component" value="Unassembled WGS sequence"/>
</dbReference>
<dbReference type="AlphaFoldDB" id="A0A371I100"/>
<protein>
    <submittedName>
        <fullName evidence="2">Uncharacterized protein</fullName>
    </submittedName>
</protein>
<evidence type="ECO:0000313" key="2">
    <source>
        <dbReference type="EMBL" id="RDY08710.1"/>
    </source>
</evidence>
<keyword evidence="1" id="KW-0812">Transmembrane</keyword>
<keyword evidence="3" id="KW-1185">Reference proteome</keyword>